<keyword evidence="2" id="KW-1185">Reference proteome</keyword>
<dbReference type="OrthoDB" id="5597599at2"/>
<evidence type="ECO:0000313" key="1">
    <source>
        <dbReference type="EMBL" id="PWK47315.1"/>
    </source>
</evidence>
<name>A0A316FGS1_9GAMM</name>
<organism evidence="1 2">
    <name type="scientific">Pleionea mediterranea</name>
    <dbReference type="NCBI Taxonomy" id="523701"/>
    <lineage>
        <taxon>Bacteria</taxon>
        <taxon>Pseudomonadati</taxon>
        <taxon>Pseudomonadota</taxon>
        <taxon>Gammaproteobacteria</taxon>
        <taxon>Oceanospirillales</taxon>
        <taxon>Pleioneaceae</taxon>
        <taxon>Pleionea</taxon>
    </lineage>
</organism>
<dbReference type="Pfam" id="PF12224">
    <property type="entry name" value="Amidoligase_2"/>
    <property type="match status" value="1"/>
</dbReference>
<dbReference type="Proteomes" id="UP000245790">
    <property type="component" value="Unassembled WGS sequence"/>
</dbReference>
<dbReference type="GO" id="GO:0016874">
    <property type="term" value="F:ligase activity"/>
    <property type="evidence" value="ECO:0007669"/>
    <property type="project" value="UniProtKB-KW"/>
</dbReference>
<protein>
    <submittedName>
        <fullName evidence="1">Putative amidoligase enzyme</fullName>
    </submittedName>
</protein>
<dbReference type="InterPro" id="IPR022025">
    <property type="entry name" value="Amidoligase_2"/>
</dbReference>
<proteinExistence type="predicted"/>
<keyword evidence="1" id="KW-0436">Ligase</keyword>
<dbReference type="EMBL" id="QGGU01000011">
    <property type="protein sequence ID" value="PWK47315.1"/>
    <property type="molecule type" value="Genomic_DNA"/>
</dbReference>
<dbReference type="RefSeq" id="WP_109764567.1">
    <property type="nucleotide sequence ID" value="NZ_QGGU01000011.1"/>
</dbReference>
<dbReference type="AlphaFoldDB" id="A0A316FGS1"/>
<sequence>MKFNDKKDWLPEKVNNFDGEERTVGVELEFSGVEPKQIIESITEHFNGKAVKQSVFNYQIKDTDVGGFILELDAQLLQKMVSKTDDPKPEDAVLDNTVIEMAENLLKFTAEQLVPWEVVSPPIKVSHLYKLGDLVESLRNHGALGTRHAARYAFGLHINPELSELSADNILNHLKAYICLYDWIYDKEQIDVVRRITPYIDSFKKDYIVKIIDDNYKPSMSELIADYIEFNPTRNRSLDLLPLFAHIDAECVKGLKDQHLIKSRPTFHYRLPNCDIDNQDWNLDIPWSYWLQVERVANNKKLLDQLVNEFSEDLQRLTRSIDSKWVKRCDELLAQ</sequence>
<reference evidence="1 2" key="1">
    <citation type="submission" date="2018-05" db="EMBL/GenBank/DDBJ databases">
        <title>Genomic Encyclopedia of Type Strains, Phase IV (KMG-IV): sequencing the most valuable type-strain genomes for metagenomic binning, comparative biology and taxonomic classification.</title>
        <authorList>
            <person name="Goeker M."/>
        </authorList>
    </citation>
    <scope>NUCLEOTIDE SEQUENCE [LARGE SCALE GENOMIC DNA]</scope>
    <source>
        <strain evidence="1 2">DSM 25350</strain>
    </source>
</reference>
<accession>A0A316FGS1</accession>
<evidence type="ECO:0000313" key="2">
    <source>
        <dbReference type="Proteomes" id="UP000245790"/>
    </source>
</evidence>
<comment type="caution">
    <text evidence="1">The sequence shown here is derived from an EMBL/GenBank/DDBJ whole genome shotgun (WGS) entry which is preliminary data.</text>
</comment>
<gene>
    <name evidence="1" type="ORF">C8D97_11160</name>
</gene>